<dbReference type="InterPro" id="IPR037523">
    <property type="entry name" value="VOC_core"/>
</dbReference>
<sequence length="140" mass="15858">MVSTVSAQEKITPVFNHLAISVKNLPEVTAFYKDVLLLEQIEEPFKVGRHSWFSLGPGMSLHLVADAKEVKEHPRNDHLCVSIPSMDAFVDHLDSIDQPYYNSKGSPQTRQTRPDGVQQIYIVDPEGHWIEINDEVGVRH</sequence>
<evidence type="ECO:0000259" key="1">
    <source>
        <dbReference type="PROSITE" id="PS51819"/>
    </source>
</evidence>
<dbReference type="PROSITE" id="PS51819">
    <property type="entry name" value="VOC"/>
    <property type="match status" value="1"/>
</dbReference>
<feature type="domain" description="VOC" evidence="1">
    <location>
        <begin position="14"/>
        <end position="135"/>
    </location>
</feature>
<evidence type="ECO:0000313" key="2">
    <source>
        <dbReference type="EMBL" id="MBY5957995.1"/>
    </source>
</evidence>
<dbReference type="SUPFAM" id="SSF54593">
    <property type="entry name" value="Glyoxalase/Bleomycin resistance protein/Dihydroxybiphenyl dioxygenase"/>
    <property type="match status" value="1"/>
</dbReference>
<dbReference type="EMBL" id="JAHVHU010000007">
    <property type="protein sequence ID" value="MBY5957995.1"/>
    <property type="molecule type" value="Genomic_DNA"/>
</dbReference>
<dbReference type="PANTHER" id="PTHR21366:SF22">
    <property type="entry name" value="VOC DOMAIN-CONTAINING PROTEIN"/>
    <property type="match status" value="1"/>
</dbReference>
<dbReference type="Proteomes" id="UP000753961">
    <property type="component" value="Unassembled WGS sequence"/>
</dbReference>
<dbReference type="RefSeq" id="WP_222579532.1">
    <property type="nucleotide sequence ID" value="NZ_JAHVHU010000007.1"/>
</dbReference>
<dbReference type="InterPro" id="IPR029068">
    <property type="entry name" value="Glyas_Bleomycin-R_OHBP_Dase"/>
</dbReference>
<dbReference type="PANTHER" id="PTHR21366">
    <property type="entry name" value="GLYOXALASE FAMILY PROTEIN"/>
    <property type="match status" value="1"/>
</dbReference>
<comment type="caution">
    <text evidence="2">The sequence shown here is derived from an EMBL/GenBank/DDBJ whole genome shotgun (WGS) entry which is preliminary data.</text>
</comment>
<dbReference type="InterPro" id="IPR050383">
    <property type="entry name" value="GlyoxalaseI/FosfomycinResist"/>
</dbReference>
<gene>
    <name evidence="2" type="ORF">KUV50_07635</name>
</gene>
<organism evidence="2 3">
    <name type="scientific">Membranihabitans marinus</name>
    <dbReference type="NCBI Taxonomy" id="1227546"/>
    <lineage>
        <taxon>Bacteria</taxon>
        <taxon>Pseudomonadati</taxon>
        <taxon>Bacteroidota</taxon>
        <taxon>Saprospiria</taxon>
        <taxon>Saprospirales</taxon>
        <taxon>Saprospiraceae</taxon>
        <taxon>Membranihabitans</taxon>
    </lineage>
</organism>
<dbReference type="AlphaFoldDB" id="A0A953HT89"/>
<protein>
    <submittedName>
        <fullName evidence="2">VOC family protein</fullName>
    </submittedName>
</protein>
<dbReference type="Pfam" id="PF00903">
    <property type="entry name" value="Glyoxalase"/>
    <property type="match status" value="1"/>
</dbReference>
<proteinExistence type="predicted"/>
<accession>A0A953HT89</accession>
<keyword evidence="3" id="KW-1185">Reference proteome</keyword>
<name>A0A953HT89_9BACT</name>
<reference evidence="2" key="1">
    <citation type="submission" date="2021-06" db="EMBL/GenBank/DDBJ databases">
        <title>44 bacteria genomes isolated from Dapeng, Shenzhen.</title>
        <authorList>
            <person name="Zheng W."/>
            <person name="Yu S."/>
            <person name="Huang Y."/>
        </authorList>
    </citation>
    <scope>NUCLEOTIDE SEQUENCE</scope>
    <source>
        <strain evidence="2">DP5N28-2</strain>
    </source>
</reference>
<evidence type="ECO:0000313" key="3">
    <source>
        <dbReference type="Proteomes" id="UP000753961"/>
    </source>
</evidence>
<dbReference type="InterPro" id="IPR004360">
    <property type="entry name" value="Glyas_Fos-R_dOase_dom"/>
</dbReference>
<dbReference type="Gene3D" id="3.10.180.10">
    <property type="entry name" value="2,3-Dihydroxybiphenyl 1,2-Dioxygenase, domain 1"/>
    <property type="match status" value="1"/>
</dbReference>